<gene>
    <name evidence="1" type="ORF">Fmac_024010</name>
</gene>
<reference evidence="1 2" key="1">
    <citation type="submission" date="2024-08" db="EMBL/GenBank/DDBJ databases">
        <title>Insights into the chromosomal genome structure of Flemingia macrophylla.</title>
        <authorList>
            <person name="Ding Y."/>
            <person name="Zhao Y."/>
            <person name="Bi W."/>
            <person name="Wu M."/>
            <person name="Zhao G."/>
            <person name="Gong Y."/>
            <person name="Li W."/>
            <person name="Zhang P."/>
        </authorList>
    </citation>
    <scope>NUCLEOTIDE SEQUENCE [LARGE SCALE GENOMIC DNA]</scope>
    <source>
        <strain evidence="1">DYQJB</strain>
        <tissue evidence="1">Leaf</tissue>
    </source>
</reference>
<keyword evidence="2" id="KW-1185">Reference proteome</keyword>
<proteinExistence type="predicted"/>
<dbReference type="EMBL" id="JBGMDY010000008">
    <property type="protein sequence ID" value="KAL2324952.1"/>
    <property type="molecule type" value="Genomic_DNA"/>
</dbReference>
<protein>
    <submittedName>
        <fullName evidence="1">Uncharacterized protein</fullName>
    </submittedName>
</protein>
<name>A0ABD1LN63_9FABA</name>
<evidence type="ECO:0000313" key="2">
    <source>
        <dbReference type="Proteomes" id="UP001603857"/>
    </source>
</evidence>
<sequence length="75" mass="8578">MVNGFVSISELCHILTNIGKKLEPFKFDKWIRELLLAMLSNEGLGKLRFNDKVMSCQCSTLITNVQSQPFEELET</sequence>
<accession>A0ABD1LN63</accession>
<dbReference type="AlphaFoldDB" id="A0ABD1LN63"/>
<evidence type="ECO:0000313" key="1">
    <source>
        <dbReference type="EMBL" id="KAL2324952.1"/>
    </source>
</evidence>
<dbReference type="Proteomes" id="UP001603857">
    <property type="component" value="Unassembled WGS sequence"/>
</dbReference>
<comment type="caution">
    <text evidence="1">The sequence shown here is derived from an EMBL/GenBank/DDBJ whole genome shotgun (WGS) entry which is preliminary data.</text>
</comment>
<organism evidence="1 2">
    <name type="scientific">Flemingia macrophylla</name>
    <dbReference type="NCBI Taxonomy" id="520843"/>
    <lineage>
        <taxon>Eukaryota</taxon>
        <taxon>Viridiplantae</taxon>
        <taxon>Streptophyta</taxon>
        <taxon>Embryophyta</taxon>
        <taxon>Tracheophyta</taxon>
        <taxon>Spermatophyta</taxon>
        <taxon>Magnoliopsida</taxon>
        <taxon>eudicotyledons</taxon>
        <taxon>Gunneridae</taxon>
        <taxon>Pentapetalae</taxon>
        <taxon>rosids</taxon>
        <taxon>fabids</taxon>
        <taxon>Fabales</taxon>
        <taxon>Fabaceae</taxon>
        <taxon>Papilionoideae</taxon>
        <taxon>50 kb inversion clade</taxon>
        <taxon>NPAAA clade</taxon>
        <taxon>indigoferoid/millettioid clade</taxon>
        <taxon>Phaseoleae</taxon>
        <taxon>Flemingia</taxon>
    </lineage>
</organism>